<keyword evidence="3" id="KW-1185">Reference proteome</keyword>
<dbReference type="AlphaFoldDB" id="A0A5C5X1P8"/>
<dbReference type="OrthoDB" id="262372at2"/>
<dbReference type="Proteomes" id="UP000317243">
    <property type="component" value="Unassembled WGS sequence"/>
</dbReference>
<feature type="transmembrane region" description="Helical" evidence="1">
    <location>
        <begin position="115"/>
        <end position="148"/>
    </location>
</feature>
<keyword evidence="1" id="KW-0812">Transmembrane</keyword>
<keyword evidence="1" id="KW-0472">Membrane</keyword>
<protein>
    <submittedName>
        <fullName evidence="2">Uncharacterized protein</fullName>
    </submittedName>
</protein>
<sequence>MNTDQDVTTTSKSSSSGFKAQAILFAGMLALALIGMGLTMSSEKGSWEFWVFLLAVYGSVSIYWAWKRARRKDLPVWRMIRAQVLHWLSVLVVLGILVLFERTEIINRESASNVGLLVLSLACFLAGVHFDWMFALLGIVLALMVISIGYLEQYVVWLVMVPVIIAAAWVFFQMRKRTSTDKD</sequence>
<name>A0A5C5X1P8_9PLAN</name>
<dbReference type="RefSeq" id="WP_146506842.1">
    <property type="nucleotide sequence ID" value="NZ_SIHI01000001.1"/>
</dbReference>
<dbReference type="EMBL" id="SIHI01000001">
    <property type="protein sequence ID" value="TWT56947.1"/>
    <property type="molecule type" value="Genomic_DNA"/>
</dbReference>
<evidence type="ECO:0000313" key="2">
    <source>
        <dbReference type="EMBL" id="TWT56947.1"/>
    </source>
</evidence>
<reference evidence="2 3" key="1">
    <citation type="submission" date="2019-02" db="EMBL/GenBank/DDBJ databases">
        <title>Deep-cultivation of Planctomycetes and their phenomic and genomic characterization uncovers novel biology.</title>
        <authorList>
            <person name="Wiegand S."/>
            <person name="Jogler M."/>
            <person name="Boedeker C."/>
            <person name="Pinto D."/>
            <person name="Vollmers J."/>
            <person name="Rivas-Marin E."/>
            <person name="Kohn T."/>
            <person name="Peeters S.H."/>
            <person name="Heuer A."/>
            <person name="Rast P."/>
            <person name="Oberbeckmann S."/>
            <person name="Bunk B."/>
            <person name="Jeske O."/>
            <person name="Meyerdierks A."/>
            <person name="Storesund J.E."/>
            <person name="Kallscheuer N."/>
            <person name="Luecker S."/>
            <person name="Lage O.M."/>
            <person name="Pohl T."/>
            <person name="Merkel B.J."/>
            <person name="Hornburger P."/>
            <person name="Mueller R.-W."/>
            <person name="Bruemmer F."/>
            <person name="Labrenz M."/>
            <person name="Spormann A.M."/>
            <person name="Op Den Camp H."/>
            <person name="Overmann J."/>
            <person name="Amann R."/>
            <person name="Jetten M.S.M."/>
            <person name="Mascher T."/>
            <person name="Medema M.H."/>
            <person name="Devos D.P."/>
            <person name="Kaster A.-K."/>
            <person name="Ovreas L."/>
            <person name="Rohde M."/>
            <person name="Galperin M.Y."/>
            <person name="Jogler C."/>
        </authorList>
    </citation>
    <scope>NUCLEOTIDE SEQUENCE [LARGE SCALE GENOMIC DNA]</scope>
    <source>
        <strain evidence="2 3">KOR42</strain>
    </source>
</reference>
<feature type="transmembrane region" description="Helical" evidence="1">
    <location>
        <begin position="47"/>
        <end position="66"/>
    </location>
</feature>
<proteinExistence type="predicted"/>
<comment type="caution">
    <text evidence="2">The sequence shown here is derived from an EMBL/GenBank/DDBJ whole genome shotgun (WGS) entry which is preliminary data.</text>
</comment>
<evidence type="ECO:0000256" key="1">
    <source>
        <dbReference type="SAM" id="Phobius"/>
    </source>
</evidence>
<feature type="transmembrane region" description="Helical" evidence="1">
    <location>
        <begin position="20"/>
        <end position="40"/>
    </location>
</feature>
<accession>A0A5C5X1P8</accession>
<feature type="transmembrane region" description="Helical" evidence="1">
    <location>
        <begin position="154"/>
        <end position="172"/>
    </location>
</feature>
<evidence type="ECO:0000313" key="3">
    <source>
        <dbReference type="Proteomes" id="UP000317243"/>
    </source>
</evidence>
<organism evidence="2 3">
    <name type="scientific">Thalassoglobus neptunius</name>
    <dbReference type="NCBI Taxonomy" id="1938619"/>
    <lineage>
        <taxon>Bacteria</taxon>
        <taxon>Pseudomonadati</taxon>
        <taxon>Planctomycetota</taxon>
        <taxon>Planctomycetia</taxon>
        <taxon>Planctomycetales</taxon>
        <taxon>Planctomycetaceae</taxon>
        <taxon>Thalassoglobus</taxon>
    </lineage>
</organism>
<gene>
    <name evidence="2" type="ORF">KOR42_03030</name>
</gene>
<keyword evidence="1" id="KW-1133">Transmembrane helix</keyword>
<feature type="transmembrane region" description="Helical" evidence="1">
    <location>
        <begin position="86"/>
        <end position="103"/>
    </location>
</feature>